<evidence type="ECO:0000313" key="5">
    <source>
        <dbReference type="Proteomes" id="UP000325313"/>
    </source>
</evidence>
<comment type="caution">
    <text evidence="3">The sequence shown here is derived from an EMBL/GenBank/DDBJ whole genome shotgun (WGS) entry which is preliminary data.</text>
</comment>
<protein>
    <submittedName>
        <fullName evidence="3">Uncharacterized protein</fullName>
    </submittedName>
</protein>
<sequence>MIRGAFAILLAVSGLIHMTSACTADHPVGRCRFDTPTGNGQISVTYTNTNIVNGRPVCKSGAPKCCATDIPENCQDP</sequence>
<organism evidence="3 5">
    <name type="scientific">Puccinia graminis f. sp. tritici</name>
    <dbReference type="NCBI Taxonomy" id="56615"/>
    <lineage>
        <taxon>Eukaryota</taxon>
        <taxon>Fungi</taxon>
        <taxon>Dikarya</taxon>
        <taxon>Basidiomycota</taxon>
        <taxon>Pucciniomycotina</taxon>
        <taxon>Pucciniomycetes</taxon>
        <taxon>Pucciniales</taxon>
        <taxon>Pucciniaceae</taxon>
        <taxon>Puccinia</taxon>
    </lineage>
</organism>
<dbReference type="AlphaFoldDB" id="A0A5B0S085"/>
<evidence type="ECO:0000256" key="1">
    <source>
        <dbReference type="SAM" id="SignalP"/>
    </source>
</evidence>
<keyword evidence="1" id="KW-0732">Signal</keyword>
<gene>
    <name evidence="2" type="ORF">PGT21_025260</name>
    <name evidence="3" type="ORF">PGTUg99_017572</name>
</gene>
<evidence type="ECO:0000313" key="4">
    <source>
        <dbReference type="Proteomes" id="UP000324748"/>
    </source>
</evidence>
<name>A0A5B0S085_PUCGR</name>
<evidence type="ECO:0000313" key="2">
    <source>
        <dbReference type="EMBL" id="KAA1096692.1"/>
    </source>
</evidence>
<evidence type="ECO:0000313" key="3">
    <source>
        <dbReference type="EMBL" id="KAA1131726.1"/>
    </source>
</evidence>
<keyword evidence="4" id="KW-1185">Reference proteome</keyword>
<dbReference type="PROSITE" id="PS51257">
    <property type="entry name" value="PROKAR_LIPOPROTEIN"/>
    <property type="match status" value="1"/>
</dbReference>
<dbReference type="EMBL" id="VDEP01000102">
    <property type="protein sequence ID" value="KAA1131726.1"/>
    <property type="molecule type" value="Genomic_DNA"/>
</dbReference>
<feature type="signal peptide" evidence="1">
    <location>
        <begin position="1"/>
        <end position="21"/>
    </location>
</feature>
<dbReference type="Proteomes" id="UP000325313">
    <property type="component" value="Unassembled WGS sequence"/>
</dbReference>
<proteinExistence type="predicted"/>
<dbReference type="EMBL" id="VSWC01000067">
    <property type="protein sequence ID" value="KAA1096692.1"/>
    <property type="molecule type" value="Genomic_DNA"/>
</dbReference>
<reference evidence="4 5" key="1">
    <citation type="submission" date="2019-05" db="EMBL/GenBank/DDBJ databases">
        <title>Emergence of the Ug99 lineage of the wheat stem rust pathogen through somatic hybridization.</title>
        <authorList>
            <person name="Li F."/>
            <person name="Upadhyaya N.M."/>
            <person name="Sperschneider J."/>
            <person name="Matny O."/>
            <person name="Nguyen-Phuc H."/>
            <person name="Mago R."/>
            <person name="Raley C."/>
            <person name="Miller M.E."/>
            <person name="Silverstein K.A.T."/>
            <person name="Henningsen E."/>
            <person name="Hirsch C.D."/>
            <person name="Visser B."/>
            <person name="Pretorius Z.A."/>
            <person name="Steffenson B.J."/>
            <person name="Schwessinger B."/>
            <person name="Dodds P.N."/>
            <person name="Figueroa M."/>
        </authorList>
    </citation>
    <scope>NUCLEOTIDE SEQUENCE [LARGE SCALE GENOMIC DNA]</scope>
    <source>
        <strain evidence="2">21-0</strain>
        <strain evidence="3 5">Ug99</strain>
    </source>
</reference>
<accession>A0A5B0S085</accession>
<feature type="chain" id="PRO_5036138261" evidence="1">
    <location>
        <begin position="22"/>
        <end position="77"/>
    </location>
</feature>
<dbReference type="Proteomes" id="UP000324748">
    <property type="component" value="Unassembled WGS sequence"/>
</dbReference>